<proteinExistence type="predicted"/>
<dbReference type="AlphaFoldDB" id="A0A0A9CH77"/>
<reference evidence="1" key="2">
    <citation type="journal article" date="2015" name="Data Brief">
        <title>Shoot transcriptome of the giant reed, Arundo donax.</title>
        <authorList>
            <person name="Barrero R.A."/>
            <person name="Guerrero F.D."/>
            <person name="Moolhuijzen P."/>
            <person name="Goolsby J.A."/>
            <person name="Tidwell J."/>
            <person name="Bellgard S.E."/>
            <person name="Bellgard M.I."/>
        </authorList>
    </citation>
    <scope>NUCLEOTIDE SEQUENCE</scope>
    <source>
        <tissue evidence="1">Shoot tissue taken approximately 20 cm above the soil surface</tissue>
    </source>
</reference>
<accession>A0A0A9CH77</accession>
<name>A0A0A9CH77_ARUDO</name>
<sequence length="57" mass="6559">MIQCARKLHEGMYTTAESENTEQQKTCPARNDGIIVRRRSDGKTRWLVCLSGKMEVM</sequence>
<organism evidence="1">
    <name type="scientific">Arundo donax</name>
    <name type="common">Giant reed</name>
    <name type="synonym">Donax arundinaceus</name>
    <dbReference type="NCBI Taxonomy" id="35708"/>
    <lineage>
        <taxon>Eukaryota</taxon>
        <taxon>Viridiplantae</taxon>
        <taxon>Streptophyta</taxon>
        <taxon>Embryophyta</taxon>
        <taxon>Tracheophyta</taxon>
        <taxon>Spermatophyta</taxon>
        <taxon>Magnoliopsida</taxon>
        <taxon>Liliopsida</taxon>
        <taxon>Poales</taxon>
        <taxon>Poaceae</taxon>
        <taxon>PACMAD clade</taxon>
        <taxon>Arundinoideae</taxon>
        <taxon>Arundineae</taxon>
        <taxon>Arundo</taxon>
    </lineage>
</organism>
<evidence type="ECO:0000313" key="1">
    <source>
        <dbReference type="EMBL" id="JAD70877.1"/>
    </source>
</evidence>
<dbReference type="EMBL" id="GBRH01227018">
    <property type="protein sequence ID" value="JAD70877.1"/>
    <property type="molecule type" value="Transcribed_RNA"/>
</dbReference>
<reference evidence="1" key="1">
    <citation type="submission" date="2014-09" db="EMBL/GenBank/DDBJ databases">
        <authorList>
            <person name="Magalhaes I.L.F."/>
            <person name="Oliveira U."/>
            <person name="Santos F.R."/>
            <person name="Vidigal T.H.D.A."/>
            <person name="Brescovit A.D."/>
            <person name="Santos A.J."/>
        </authorList>
    </citation>
    <scope>NUCLEOTIDE SEQUENCE</scope>
    <source>
        <tissue evidence="1">Shoot tissue taken approximately 20 cm above the soil surface</tissue>
    </source>
</reference>
<protein>
    <submittedName>
        <fullName evidence="1">Uncharacterized protein</fullName>
    </submittedName>
</protein>